<feature type="compositionally biased region" description="Basic and acidic residues" evidence="5">
    <location>
        <begin position="145"/>
        <end position="154"/>
    </location>
</feature>
<dbReference type="InterPro" id="IPR006553">
    <property type="entry name" value="Leu-rich_rpt_Cys-con_subtyp"/>
</dbReference>
<keyword evidence="4" id="KW-0067">ATP-binding</keyword>
<dbReference type="RefSeq" id="XP_072836702.1">
    <property type="nucleotide sequence ID" value="XM_072980601.1"/>
</dbReference>
<evidence type="ECO:0000313" key="8">
    <source>
        <dbReference type="RefSeq" id="XP_072836702.1"/>
    </source>
</evidence>
<dbReference type="SUPFAM" id="SSF52540">
    <property type="entry name" value="P-loop containing nucleoside triphosphate hydrolases"/>
    <property type="match status" value="1"/>
</dbReference>
<dbReference type="InterPro" id="IPR007111">
    <property type="entry name" value="NACHT_NTPase"/>
</dbReference>
<protein>
    <submittedName>
        <fullName evidence="8">Protein NLRC5 isoform X1</fullName>
    </submittedName>
</protein>
<evidence type="ECO:0000256" key="5">
    <source>
        <dbReference type="SAM" id="MobiDB-lite"/>
    </source>
</evidence>
<dbReference type="SMART" id="SM00367">
    <property type="entry name" value="LRR_CC"/>
    <property type="match status" value="7"/>
</dbReference>
<dbReference type="PANTHER" id="PTHR47189">
    <property type="entry name" value="MHC CLASS II TRANSACTIVATOR"/>
    <property type="match status" value="1"/>
</dbReference>
<dbReference type="Pfam" id="PF18461">
    <property type="entry name" value="Atypical_Card"/>
    <property type="match status" value="1"/>
</dbReference>
<keyword evidence="2" id="KW-0677">Repeat</keyword>
<evidence type="ECO:0000313" key="7">
    <source>
        <dbReference type="Proteomes" id="UP001652642"/>
    </source>
</evidence>
<dbReference type="Proteomes" id="UP001652642">
    <property type="component" value="Chromosome 10"/>
</dbReference>
<dbReference type="Pfam" id="PF05729">
    <property type="entry name" value="NACHT"/>
    <property type="match status" value="1"/>
</dbReference>
<dbReference type="InterPro" id="IPR041210">
    <property type="entry name" value="NLRC5_atypical_Card"/>
</dbReference>
<evidence type="ECO:0000256" key="3">
    <source>
        <dbReference type="ARBA" id="ARBA00022741"/>
    </source>
</evidence>
<dbReference type="PANTHER" id="PTHR47189:SF1">
    <property type="entry name" value="MHC CLASS II TRANSACTIVATOR"/>
    <property type="match status" value="1"/>
</dbReference>
<evidence type="ECO:0000259" key="6">
    <source>
        <dbReference type="PROSITE" id="PS50837"/>
    </source>
</evidence>
<dbReference type="SUPFAM" id="SSF52047">
    <property type="entry name" value="RNI-like"/>
    <property type="match status" value="2"/>
</dbReference>
<proteinExistence type="predicted"/>
<dbReference type="PROSITE" id="PS50837">
    <property type="entry name" value="NACHT"/>
    <property type="match status" value="1"/>
</dbReference>
<keyword evidence="3" id="KW-0547">Nucleotide-binding</keyword>
<accession>A0ABM5EU71</accession>
<name>A0ABM5EU71_9SAUR</name>
<dbReference type="Gene3D" id="1.10.533.20">
    <property type="match status" value="1"/>
</dbReference>
<feature type="region of interest" description="Disordered" evidence="5">
    <location>
        <begin position="125"/>
        <end position="154"/>
    </location>
</feature>
<evidence type="ECO:0000256" key="1">
    <source>
        <dbReference type="ARBA" id="ARBA00022614"/>
    </source>
</evidence>
<gene>
    <name evidence="8" type="primary">NLRC5</name>
</gene>
<organism evidence="7 8">
    <name type="scientific">Pogona vitticeps</name>
    <name type="common">central bearded dragon</name>
    <dbReference type="NCBI Taxonomy" id="103695"/>
    <lineage>
        <taxon>Eukaryota</taxon>
        <taxon>Metazoa</taxon>
        <taxon>Chordata</taxon>
        <taxon>Craniata</taxon>
        <taxon>Vertebrata</taxon>
        <taxon>Euteleostomi</taxon>
        <taxon>Lepidosauria</taxon>
        <taxon>Squamata</taxon>
        <taxon>Bifurcata</taxon>
        <taxon>Unidentata</taxon>
        <taxon>Episquamata</taxon>
        <taxon>Toxicofera</taxon>
        <taxon>Iguania</taxon>
        <taxon>Acrodonta</taxon>
        <taxon>Agamidae</taxon>
        <taxon>Amphibolurinae</taxon>
        <taxon>Pogona</taxon>
    </lineage>
</organism>
<dbReference type="Pfam" id="PF17776">
    <property type="entry name" value="NLRC4_HD2"/>
    <property type="match status" value="1"/>
</dbReference>
<dbReference type="Gene3D" id="3.40.50.300">
    <property type="entry name" value="P-loop containing nucleotide triphosphate hydrolases"/>
    <property type="match status" value="1"/>
</dbReference>
<evidence type="ECO:0000256" key="4">
    <source>
        <dbReference type="ARBA" id="ARBA00022840"/>
    </source>
</evidence>
<dbReference type="SMART" id="SM00368">
    <property type="entry name" value="LRR_RI"/>
    <property type="match status" value="8"/>
</dbReference>
<dbReference type="GeneID" id="110085700"/>
<dbReference type="Pfam" id="PF13516">
    <property type="entry name" value="LRR_6"/>
    <property type="match status" value="3"/>
</dbReference>
<dbReference type="Gene3D" id="3.80.10.10">
    <property type="entry name" value="Ribonuclease Inhibitor"/>
    <property type="match status" value="6"/>
</dbReference>
<sequence length="1637" mass="183451">MRTIGRMLQVDRAGRQRAIRSSWPQLVDFLSQHPEWVLRKAKQLLSRMELMRAEGVTDPKEKALLVLNMFLKAADTTFETFIQSVCMEFSLPMELEIMFMSVSREAEDHVARVEENCEAVAAEFPSTSTTHERRRPWSGPSSTRNGKESKQQCLDSAERYRQLIITSMRQRYAVYRSGGDTQGKDQPLAFGQAFVSLVIRQSRAWRIKERKDRAKEEHDVEEAHSDAPLRLSDLFETVPSGATKVVFLLGRPGVGKTRLVHKICEQWAERNLTQFHIVFPFEFRQLNLIERKLSLQELLFDFFLHPDVCPDAVFEHLLENAQQILMIFDGLDEFVENVYLSLSSHVLPSGHRSPLSVAELLAGLCQGKLLPGCTVLVTTRPKIIPQMLLKTITQQAEIWGFDREKVEEYAECFFCHHSRRDQALACLKSNGKLLSMCYTPALCNIVCICLEYLFLQNAGNVQLPQTMTQFYIQMLQTFIRKHQKQSSPSEEAEWDQYQLALQGLGKLAFRGLEEKKMLFYAAEVPEQVKGFASLCGFLLAFGVKTRSGHTQAGYTFVHFGLQEFFSALFLLTSASVDAASLKEKFFLRSKWLLKKEAKMPFTENCHVFLSGLASQECRPFLCSVAGQSEAWVQERQAEVIRLLKKLATPRLTGPRISELCHCVHEVQDRGLAQHVGKQLDFTYRFRNFRLMPLDMMALAFVISSAPDPVSLDFVGCTMDLDYLHVFGSCGNIKNLSFKSRKCGNEFAAALSKNLPSMNCLTTFQLAGGNLTIQGLEPLIQAFLNCSQLEDVNLQDNRMKEQEMIKVAEIFSTMKRLKKLDLSRNEISERTVLTFAEAAGVSPNVTQLHIRKKSLIVYFTGCGKTNSRLNDKEIKEEESVPESRHLILRLQDCQLDSQTAEQLARILQSCPHLSEVDLSDNHLGDEGCSRLMKTVPQMSVSGLLNLSNNQLSIKSIFCLLHSMSVCPNIVKLEASIHRQTARLTLIGNELTDTTRSRTSSFGHNQLSGEGQQRAATSRTICVADSSFQGDNLNHLCMALRSCSGVTELDLSSNSLGDPGVLKILGLVSDLKALHSLTLDHNDISLNGAFCLVESFSASECMASMQLGLGRAQKVHVTFGETTSHGPGWEHQEDLREHAVHGRCFCLADGTLTPEDVDRLFSILIKCPGLTEINLSRSLVNEQSLEQLLVFLPRLDSLKLLSITEKCLTQNSVLLLANSFNQCNRVCDMEVRSSKKAILHFVEGEGNQEIHCKLVGCGIGQDGMDRLCSILETGAHLAEVDLSGNHLGNEGLRYLLEHLPKTQASCLIKISRNGISQDAVLHLVNVLTMYPNMAEVHVSLGSEEMLFFTLRREVNLQKIVRLNHCSFHGEQRVRLIAELEKCTTLSDVTSTNNGMTLSNIEDLFRAMRKPTGTLRISIKEAWVENESIAVLLKLAAEGQGNITSITRNHTLWVVDQEFPPLVEHAESVVRRLRPNDLEARGIHFQPKLIEKCRQLQALNCSQVEFTDAEAEIVSDALLDFPALKKLELTCCRFSSAGFKRLAAALHRCHAVEEIDFSKSELSVDGARVLLTALEGKHHLTSLSLGPLNLGSADILILISALSTLSSLRRLSLTNSHLNSEACYCLAEALRNAVHMEEIK</sequence>
<dbReference type="InterPro" id="IPR032675">
    <property type="entry name" value="LRR_dom_sf"/>
</dbReference>
<evidence type="ECO:0000256" key="2">
    <source>
        <dbReference type="ARBA" id="ARBA00022737"/>
    </source>
</evidence>
<dbReference type="InterPro" id="IPR027417">
    <property type="entry name" value="P-loop_NTPase"/>
</dbReference>
<keyword evidence="7" id="KW-1185">Reference proteome</keyword>
<feature type="domain" description="NACHT" evidence="6">
    <location>
        <begin position="244"/>
        <end position="381"/>
    </location>
</feature>
<dbReference type="InterPro" id="IPR041267">
    <property type="entry name" value="NLRP_HD2"/>
</dbReference>
<dbReference type="InterPro" id="IPR001611">
    <property type="entry name" value="Leu-rich_rpt"/>
</dbReference>
<reference evidence="8" key="1">
    <citation type="submission" date="2025-08" db="UniProtKB">
        <authorList>
            <consortium name="RefSeq"/>
        </authorList>
    </citation>
    <scope>IDENTIFICATION</scope>
</reference>
<keyword evidence="1" id="KW-0433">Leucine-rich repeat</keyword>